<gene>
    <name evidence="2" type="ORF">OS493_021513</name>
</gene>
<keyword evidence="3" id="KW-1185">Reference proteome</keyword>
<name>A0A9X0CK36_9CNID</name>
<dbReference type="GO" id="GO:0004134">
    <property type="term" value="F:4-alpha-glucanotransferase activity"/>
    <property type="evidence" value="ECO:0007669"/>
    <property type="project" value="InterPro"/>
</dbReference>
<dbReference type="Pfam" id="PF06202">
    <property type="entry name" value="GDE_C"/>
    <property type="match status" value="1"/>
</dbReference>
<feature type="domain" description="Glycogen debranching enzyme C-terminal" evidence="1">
    <location>
        <begin position="8"/>
        <end position="70"/>
    </location>
</feature>
<sequence length="117" mass="13483">MTLKAKQQQQQNEEAKLVHRRGIYKDSVGASHRFADYQFRPNLCVAMTVAPEMFDTEHAWKCLDLVGESFLLVLLAWPHWIPVTGLMKEFMTTHKTRLHTRVQRDSLTIKDRSGSGA</sequence>
<dbReference type="GO" id="GO:0004135">
    <property type="term" value="F:amylo-alpha-1,6-glucosidase activity"/>
    <property type="evidence" value="ECO:0007669"/>
    <property type="project" value="InterPro"/>
</dbReference>
<organism evidence="2 3">
    <name type="scientific">Desmophyllum pertusum</name>
    <dbReference type="NCBI Taxonomy" id="174260"/>
    <lineage>
        <taxon>Eukaryota</taxon>
        <taxon>Metazoa</taxon>
        <taxon>Cnidaria</taxon>
        <taxon>Anthozoa</taxon>
        <taxon>Hexacorallia</taxon>
        <taxon>Scleractinia</taxon>
        <taxon>Caryophylliina</taxon>
        <taxon>Caryophylliidae</taxon>
        <taxon>Desmophyllum</taxon>
    </lineage>
</organism>
<dbReference type="GO" id="GO:0005980">
    <property type="term" value="P:glycogen catabolic process"/>
    <property type="evidence" value="ECO:0007669"/>
    <property type="project" value="InterPro"/>
</dbReference>
<protein>
    <recommendedName>
        <fullName evidence="1">Glycogen debranching enzyme C-terminal domain-containing protein</fullName>
    </recommendedName>
</protein>
<dbReference type="Proteomes" id="UP001163046">
    <property type="component" value="Unassembled WGS sequence"/>
</dbReference>
<reference evidence="2" key="1">
    <citation type="submission" date="2023-01" db="EMBL/GenBank/DDBJ databases">
        <title>Genome assembly of the deep-sea coral Lophelia pertusa.</title>
        <authorList>
            <person name="Herrera S."/>
            <person name="Cordes E."/>
        </authorList>
    </citation>
    <scope>NUCLEOTIDE SEQUENCE</scope>
    <source>
        <strain evidence="2">USNM1676648</strain>
        <tissue evidence="2">Polyp</tissue>
    </source>
</reference>
<dbReference type="InterPro" id="IPR032790">
    <property type="entry name" value="GDE_C"/>
</dbReference>
<dbReference type="AlphaFoldDB" id="A0A9X0CK36"/>
<dbReference type="PANTHER" id="PTHR10569">
    <property type="entry name" value="GLYCOGEN DEBRANCHING ENZYME"/>
    <property type="match status" value="1"/>
</dbReference>
<proteinExistence type="predicted"/>
<evidence type="ECO:0000313" key="2">
    <source>
        <dbReference type="EMBL" id="KAJ7358737.1"/>
    </source>
</evidence>
<evidence type="ECO:0000259" key="1">
    <source>
        <dbReference type="Pfam" id="PF06202"/>
    </source>
</evidence>
<dbReference type="InterPro" id="IPR010401">
    <property type="entry name" value="AGL/Gdb1"/>
</dbReference>
<dbReference type="PANTHER" id="PTHR10569:SF2">
    <property type="entry name" value="GLYCOGEN DEBRANCHING ENZYME"/>
    <property type="match status" value="1"/>
</dbReference>
<dbReference type="EMBL" id="MU827315">
    <property type="protein sequence ID" value="KAJ7358737.1"/>
    <property type="molecule type" value="Genomic_DNA"/>
</dbReference>
<dbReference type="OrthoDB" id="10248904at2759"/>
<comment type="caution">
    <text evidence="2">The sequence shown here is derived from an EMBL/GenBank/DDBJ whole genome shotgun (WGS) entry which is preliminary data.</text>
</comment>
<accession>A0A9X0CK36</accession>
<evidence type="ECO:0000313" key="3">
    <source>
        <dbReference type="Proteomes" id="UP001163046"/>
    </source>
</evidence>